<keyword evidence="6 9" id="KW-1133">Transmembrane helix</keyword>
<dbReference type="PROSITE" id="PS50850">
    <property type="entry name" value="MFS"/>
    <property type="match status" value="1"/>
</dbReference>
<dbReference type="EMBL" id="JRKL02002504">
    <property type="protein sequence ID" value="KAF3958671.1"/>
    <property type="molecule type" value="Genomic_DNA"/>
</dbReference>
<evidence type="ECO:0000313" key="11">
    <source>
        <dbReference type="EMBL" id="KAF3958671.1"/>
    </source>
</evidence>
<reference evidence="11" key="1">
    <citation type="submission" date="2020-03" db="EMBL/GenBank/DDBJ databases">
        <title>Castanea mollissima Vanexum genome sequencing.</title>
        <authorList>
            <person name="Staton M."/>
        </authorList>
    </citation>
    <scope>NUCLEOTIDE SEQUENCE</scope>
    <source>
        <tissue evidence="11">Leaf</tissue>
    </source>
</reference>
<feature type="transmembrane region" description="Helical" evidence="9">
    <location>
        <begin position="282"/>
        <end position="302"/>
    </location>
</feature>
<accession>A0A8J4QSN4</accession>
<feature type="transmembrane region" description="Helical" evidence="9">
    <location>
        <begin position="12"/>
        <end position="30"/>
    </location>
</feature>
<dbReference type="InterPro" id="IPR003663">
    <property type="entry name" value="Sugar/inositol_transpt"/>
</dbReference>
<comment type="similarity">
    <text evidence="2 8">Belongs to the major facilitator superfamily. Sugar transporter (TC 2.A.1.1) family.</text>
</comment>
<dbReference type="GO" id="GO:0005366">
    <property type="term" value="F:myo-inositol:proton symporter activity"/>
    <property type="evidence" value="ECO:0007669"/>
    <property type="project" value="TreeGrafter"/>
</dbReference>
<evidence type="ECO:0000256" key="1">
    <source>
        <dbReference type="ARBA" id="ARBA00004141"/>
    </source>
</evidence>
<feature type="transmembrane region" description="Helical" evidence="9">
    <location>
        <begin position="252"/>
        <end position="275"/>
    </location>
</feature>
<dbReference type="PRINTS" id="PR00171">
    <property type="entry name" value="SUGRTRNSPORT"/>
</dbReference>
<name>A0A8J4QSN4_9ROSI</name>
<feature type="transmembrane region" description="Helical" evidence="9">
    <location>
        <begin position="393"/>
        <end position="417"/>
    </location>
</feature>
<evidence type="ECO:0000313" key="12">
    <source>
        <dbReference type="Proteomes" id="UP000737018"/>
    </source>
</evidence>
<dbReference type="InterPro" id="IPR020846">
    <property type="entry name" value="MFS_dom"/>
</dbReference>
<feature type="domain" description="Major facilitator superfamily (MFS) profile" evidence="10">
    <location>
        <begin position="1"/>
        <end position="484"/>
    </location>
</feature>
<comment type="subcellular location">
    <subcellularLocation>
        <location evidence="1">Membrane</location>
        <topology evidence="1">Multi-pass membrane protein</topology>
    </subcellularLocation>
</comment>
<dbReference type="PANTHER" id="PTHR48020:SF38">
    <property type="entry name" value="INOSITOL TRANSPORTER 2-RELATED"/>
    <property type="match status" value="1"/>
</dbReference>
<proteinExistence type="inferred from homology"/>
<evidence type="ECO:0000256" key="5">
    <source>
        <dbReference type="ARBA" id="ARBA00022847"/>
    </source>
</evidence>
<feature type="transmembrane region" description="Helical" evidence="9">
    <location>
        <begin position="456"/>
        <end position="480"/>
    </location>
</feature>
<evidence type="ECO:0000256" key="3">
    <source>
        <dbReference type="ARBA" id="ARBA00022448"/>
    </source>
</evidence>
<dbReference type="FunFam" id="1.20.1250.20:FF:000137">
    <property type="entry name" value="Probable inositol transporter 2"/>
    <property type="match status" value="1"/>
</dbReference>
<dbReference type="PROSITE" id="PS00217">
    <property type="entry name" value="SUGAR_TRANSPORT_2"/>
    <property type="match status" value="1"/>
</dbReference>
<keyword evidence="4 9" id="KW-0812">Transmembrane</keyword>
<evidence type="ECO:0000256" key="7">
    <source>
        <dbReference type="ARBA" id="ARBA00023136"/>
    </source>
</evidence>
<dbReference type="GO" id="GO:0005886">
    <property type="term" value="C:plasma membrane"/>
    <property type="evidence" value="ECO:0007669"/>
    <property type="project" value="UniProtKB-ARBA"/>
</dbReference>
<organism evidence="11 12">
    <name type="scientific">Castanea mollissima</name>
    <name type="common">Chinese chestnut</name>
    <dbReference type="NCBI Taxonomy" id="60419"/>
    <lineage>
        <taxon>Eukaryota</taxon>
        <taxon>Viridiplantae</taxon>
        <taxon>Streptophyta</taxon>
        <taxon>Embryophyta</taxon>
        <taxon>Tracheophyta</taxon>
        <taxon>Spermatophyta</taxon>
        <taxon>Magnoliopsida</taxon>
        <taxon>eudicotyledons</taxon>
        <taxon>Gunneridae</taxon>
        <taxon>Pentapetalae</taxon>
        <taxon>rosids</taxon>
        <taxon>fabids</taxon>
        <taxon>Fagales</taxon>
        <taxon>Fagaceae</taxon>
        <taxon>Castanea</taxon>
    </lineage>
</organism>
<dbReference type="Pfam" id="PF00083">
    <property type="entry name" value="Sugar_tr"/>
    <property type="match status" value="2"/>
</dbReference>
<feature type="transmembrane region" description="Helical" evidence="9">
    <location>
        <begin position="39"/>
        <end position="57"/>
    </location>
</feature>
<dbReference type="AlphaFoldDB" id="A0A8J4QSN4"/>
<comment type="caution">
    <text evidence="11">The sequence shown here is derived from an EMBL/GenBank/DDBJ whole genome shotgun (WGS) entry which is preliminary data.</text>
</comment>
<feature type="transmembrane region" description="Helical" evidence="9">
    <location>
        <begin position="215"/>
        <end position="237"/>
    </location>
</feature>
<dbReference type="SUPFAM" id="SSF103473">
    <property type="entry name" value="MFS general substrate transporter"/>
    <property type="match status" value="1"/>
</dbReference>
<keyword evidence="5" id="KW-0769">Symport</keyword>
<keyword evidence="7 9" id="KW-0472">Membrane</keyword>
<evidence type="ECO:0000256" key="4">
    <source>
        <dbReference type="ARBA" id="ARBA00022692"/>
    </source>
</evidence>
<evidence type="ECO:0000259" key="10">
    <source>
        <dbReference type="PROSITE" id="PS50850"/>
    </source>
</evidence>
<keyword evidence="12" id="KW-1185">Reference proteome</keyword>
<dbReference type="Proteomes" id="UP000737018">
    <property type="component" value="Unassembled WGS sequence"/>
</dbReference>
<evidence type="ECO:0000256" key="2">
    <source>
        <dbReference type="ARBA" id="ARBA00010992"/>
    </source>
</evidence>
<dbReference type="InterPro" id="IPR005828">
    <property type="entry name" value="MFS_sugar_transport-like"/>
</dbReference>
<dbReference type="Gene3D" id="1.20.1250.20">
    <property type="entry name" value="MFS general substrate transporter like domains"/>
    <property type="match status" value="2"/>
</dbReference>
<feature type="transmembrane region" description="Helical" evidence="9">
    <location>
        <begin position="429"/>
        <end position="450"/>
    </location>
</feature>
<sequence>MLKGKKNFLETIVSMAVAGAIIGAAVGGWLNDRYGRKPALLLGDLLFFIGAVIMAAANGPPLLIVGRIFVGFGVGMASMTSPLYISEASPAKIRGALVSTNAFLITGGQFLSYLINLAFTQAPGTWRWMLGVAALPALVQFALMMFLPESPRWLYRKGRKEEAKAILEKIYSADQLESETQALHESVEAEIKETGTAGKVTYKELWRTKTVRRGLIAGIGLMIFQQCVGINTVMYYSPTIIQLAGIAGNQTALLLSLVTSGLNALGSIVSIFLIDRTGRRKLAAASLSGVVIALAILSGIFYHTTTHSPEITPTVTSHLIDYTCPDYSSAANANSWDCMKCLKASSPECGFCASATNKLWPGECVISNDTVKDICQGDHRLWYTRGCPSKTGWLALAGLALYIIFFSPGMGTVPWIVNSEIYPLRYRGICGGIAATVNWTSNLIVAQSFLSLTKAIGTSFTFLMFGVIAVIGVCFVLICVPETKGLPIEEIENMLQDRAIRLKFWKKSSANLEKNVQIT</sequence>
<dbReference type="InterPro" id="IPR036259">
    <property type="entry name" value="MFS_trans_sf"/>
</dbReference>
<feature type="transmembrane region" description="Helical" evidence="9">
    <location>
        <begin position="97"/>
        <end position="119"/>
    </location>
</feature>
<evidence type="ECO:0000256" key="9">
    <source>
        <dbReference type="SAM" id="Phobius"/>
    </source>
</evidence>
<gene>
    <name evidence="11" type="ORF">CMV_016450</name>
</gene>
<dbReference type="FunFam" id="1.20.1250.20:FF:000121">
    <property type="entry name" value="Probable inositol transporter 2"/>
    <property type="match status" value="1"/>
</dbReference>
<feature type="transmembrane region" description="Helical" evidence="9">
    <location>
        <begin position="125"/>
        <end position="147"/>
    </location>
</feature>
<protein>
    <recommendedName>
        <fullName evidence="10">Major facilitator superfamily (MFS) profile domain-containing protein</fullName>
    </recommendedName>
</protein>
<evidence type="ECO:0000256" key="8">
    <source>
        <dbReference type="RuleBase" id="RU003346"/>
    </source>
</evidence>
<dbReference type="OrthoDB" id="6339427at2759"/>
<keyword evidence="3 8" id="KW-0813">Transport</keyword>
<evidence type="ECO:0000256" key="6">
    <source>
        <dbReference type="ARBA" id="ARBA00022989"/>
    </source>
</evidence>
<dbReference type="InterPro" id="IPR005829">
    <property type="entry name" value="Sugar_transporter_CS"/>
</dbReference>
<dbReference type="PANTHER" id="PTHR48020">
    <property type="entry name" value="PROTON MYO-INOSITOL COTRANSPORTER"/>
    <property type="match status" value="1"/>
</dbReference>
<feature type="transmembrane region" description="Helical" evidence="9">
    <location>
        <begin position="63"/>
        <end position="85"/>
    </location>
</feature>
<dbReference type="InterPro" id="IPR050814">
    <property type="entry name" value="Myo-inositol_Transporter"/>
</dbReference>
<dbReference type="NCBIfam" id="TIGR00879">
    <property type="entry name" value="SP"/>
    <property type="match status" value="1"/>
</dbReference>